<dbReference type="PANTHER" id="PTHR22836">
    <property type="entry name" value="WD40 REPEAT PROTEIN"/>
    <property type="match status" value="1"/>
</dbReference>
<dbReference type="SUPFAM" id="SSF50978">
    <property type="entry name" value="WD40 repeat-like"/>
    <property type="match status" value="1"/>
</dbReference>
<gene>
    <name evidence="7" type="ORF">Ocin01_04883</name>
</gene>
<evidence type="ECO:0000313" key="7">
    <source>
        <dbReference type="EMBL" id="ODN01817.1"/>
    </source>
</evidence>
<dbReference type="CDD" id="cd00200">
    <property type="entry name" value="WD40"/>
    <property type="match status" value="1"/>
</dbReference>
<evidence type="ECO:0000313" key="8">
    <source>
        <dbReference type="Proteomes" id="UP000094527"/>
    </source>
</evidence>
<feature type="region of interest" description="Disordered" evidence="6">
    <location>
        <begin position="536"/>
        <end position="595"/>
    </location>
</feature>
<dbReference type="EMBL" id="LJIJ01000138">
    <property type="protein sequence ID" value="ODN01817.1"/>
    <property type="molecule type" value="Genomic_DNA"/>
</dbReference>
<sequence>MSGTLAVSAQMHPGPRMSMPRYQGQFGGDQASHHHPGGPPGFHHHQPRPRLGYQPYRLYPRALPAGGGVAEASGQEYDGRRLRKSLVRKTVDYNAAIIKALQNRIWQRDHRDRRTLEPDYSYAPDTVPPSMMQDNPVNSVTTRYVKSATNKMRCPIFCMAWTPEGRRLVTGASSGEFTLWNGLTFNFETILQAHDSPVRSMVWSHNDIWMVTADHAGYVKYWQSNMNNVKMFQAHKEAVRGLSFSPSDQKFASCSDDGTVRIWDFYSCYEEKVLRGHGADVKCVDWHPHKGIIVSGSKDNQQPIKIWDPKAGMPLATIHGHKSTVMDVRWNRNGNWLVTASRDHLVKVFDIRKLSQELQVFRGHKKEASCVSWHPIHENLFASGGSDGSILFWNVGCEKEIGAIENAHDNIIWALAWHPVGHILCSGSNDHTSKFWTRQKPGDVIRDKGHGSFHDYSAMDDNDMEEAFIPGMGPEDKIETLEEEKEDETELLIPGLDLTEIEGLKPEKPAIKKTPYQKPIPKKFQAIWNDTKAELDELDDDRGRNPLLPKPADERSSVVSQPSNISVPAPSPRSDPSPPPSSSMGSDMGIFNPNVGFGPMGAQFNVPHNMGSSMFGQGPPPPMGNNPFLNPSPNPFCQPPPMNMPNSQQSAPPSRVLRAGNKRPMGNSGNSNNSRRGGGGGGWNR</sequence>
<feature type="compositionally biased region" description="Low complexity" evidence="6">
    <location>
        <begin position="666"/>
        <end position="675"/>
    </location>
</feature>
<feature type="non-terminal residue" evidence="7">
    <location>
        <position position="685"/>
    </location>
</feature>
<dbReference type="AlphaFoldDB" id="A0A1D2N9A1"/>
<dbReference type="STRING" id="48709.A0A1D2N9A1"/>
<dbReference type="SMART" id="SM00320">
    <property type="entry name" value="WD40"/>
    <property type="match status" value="7"/>
</dbReference>
<feature type="repeat" description="WD" evidence="5">
    <location>
        <begin position="318"/>
        <end position="359"/>
    </location>
</feature>
<feature type="repeat" description="WD" evidence="5">
    <location>
        <begin position="149"/>
        <end position="181"/>
    </location>
</feature>
<dbReference type="InterPro" id="IPR045245">
    <property type="entry name" value="Pfs2-like"/>
</dbReference>
<name>A0A1D2N9A1_ORCCI</name>
<evidence type="ECO:0000256" key="2">
    <source>
        <dbReference type="ARBA" id="ARBA00022574"/>
    </source>
</evidence>
<dbReference type="InterPro" id="IPR020472">
    <property type="entry name" value="WD40_PAC1"/>
</dbReference>
<evidence type="ECO:0000256" key="3">
    <source>
        <dbReference type="ARBA" id="ARBA00022737"/>
    </source>
</evidence>
<dbReference type="Proteomes" id="UP000094527">
    <property type="component" value="Unassembled WGS sequence"/>
</dbReference>
<keyword evidence="8" id="KW-1185">Reference proteome</keyword>
<dbReference type="OMA" id="GCEKEIG"/>
<feature type="repeat" description="WD" evidence="5">
    <location>
        <begin position="405"/>
        <end position="436"/>
    </location>
</feature>
<feature type="repeat" description="WD" evidence="5">
    <location>
        <begin position="191"/>
        <end position="223"/>
    </location>
</feature>
<feature type="region of interest" description="Disordered" evidence="6">
    <location>
        <begin position="24"/>
        <end position="51"/>
    </location>
</feature>
<dbReference type="GO" id="GO:0005847">
    <property type="term" value="C:mRNA cleavage and polyadenylation specificity factor complex"/>
    <property type="evidence" value="ECO:0007669"/>
    <property type="project" value="TreeGrafter"/>
</dbReference>
<dbReference type="PROSITE" id="PS50082">
    <property type="entry name" value="WD_REPEATS_2"/>
    <property type="match status" value="7"/>
</dbReference>
<dbReference type="FunFam" id="2.130.10.10:FF:000237">
    <property type="entry name" value="Flowering time control protein FY"/>
    <property type="match status" value="1"/>
</dbReference>
<feature type="compositionally biased region" description="Gly residues" evidence="6">
    <location>
        <begin position="676"/>
        <end position="685"/>
    </location>
</feature>
<dbReference type="PRINTS" id="PR00320">
    <property type="entry name" value="GPROTEINBRPT"/>
</dbReference>
<evidence type="ECO:0000256" key="6">
    <source>
        <dbReference type="SAM" id="MobiDB-lite"/>
    </source>
</evidence>
<dbReference type="Pfam" id="PF00400">
    <property type="entry name" value="WD40"/>
    <property type="match status" value="7"/>
</dbReference>
<comment type="caution">
    <text evidence="7">The sequence shown here is derived from an EMBL/GenBank/DDBJ whole genome shotgun (WGS) entry which is preliminary data.</text>
</comment>
<feature type="repeat" description="WD" evidence="5">
    <location>
        <begin position="232"/>
        <end position="264"/>
    </location>
</feature>
<feature type="compositionally biased region" description="Pro residues" evidence="6">
    <location>
        <begin position="569"/>
        <end position="581"/>
    </location>
</feature>
<evidence type="ECO:0000256" key="1">
    <source>
        <dbReference type="ARBA" id="ARBA00004123"/>
    </source>
</evidence>
<protein>
    <submittedName>
        <fullName evidence="7">Pre-mRNA 3' end processing protein WDR33</fullName>
    </submittedName>
</protein>
<dbReference type="Gene3D" id="2.130.10.10">
    <property type="entry name" value="YVTN repeat-like/Quinoprotein amine dehydrogenase"/>
    <property type="match status" value="3"/>
</dbReference>
<dbReference type="InterPro" id="IPR015943">
    <property type="entry name" value="WD40/YVTN_repeat-like_dom_sf"/>
</dbReference>
<proteinExistence type="predicted"/>
<evidence type="ECO:0000256" key="5">
    <source>
        <dbReference type="PROSITE-ProRule" id="PRU00221"/>
    </source>
</evidence>
<dbReference type="OrthoDB" id="16717at2759"/>
<keyword evidence="2 5" id="KW-0853">WD repeat</keyword>
<reference evidence="7 8" key="1">
    <citation type="journal article" date="2016" name="Genome Biol. Evol.">
        <title>Gene Family Evolution Reflects Adaptation to Soil Environmental Stressors in the Genome of the Collembolan Orchesella cincta.</title>
        <authorList>
            <person name="Faddeeva-Vakhrusheva A."/>
            <person name="Derks M.F."/>
            <person name="Anvar S.Y."/>
            <person name="Agamennone V."/>
            <person name="Suring W."/>
            <person name="Smit S."/>
            <person name="van Straalen N.M."/>
            <person name="Roelofs D."/>
        </authorList>
    </citation>
    <scope>NUCLEOTIDE SEQUENCE [LARGE SCALE GENOMIC DNA]</scope>
    <source>
        <tissue evidence="7">Mixed pool</tissue>
    </source>
</reference>
<feature type="repeat" description="WD" evidence="5">
    <location>
        <begin position="361"/>
        <end position="395"/>
    </location>
</feature>
<keyword evidence="4" id="KW-0539">Nucleus</keyword>
<dbReference type="InterPro" id="IPR036322">
    <property type="entry name" value="WD40_repeat_dom_sf"/>
</dbReference>
<dbReference type="GO" id="GO:0031124">
    <property type="term" value="P:mRNA 3'-end processing"/>
    <property type="evidence" value="ECO:0007669"/>
    <property type="project" value="InterPro"/>
</dbReference>
<accession>A0A1D2N9A1</accession>
<dbReference type="PROSITE" id="PS50294">
    <property type="entry name" value="WD_REPEATS_REGION"/>
    <property type="match status" value="4"/>
</dbReference>
<feature type="region of interest" description="Disordered" evidence="6">
    <location>
        <begin position="608"/>
        <end position="685"/>
    </location>
</feature>
<evidence type="ECO:0000256" key="4">
    <source>
        <dbReference type="ARBA" id="ARBA00023242"/>
    </source>
</evidence>
<keyword evidence="3" id="KW-0677">Repeat</keyword>
<organism evidence="7 8">
    <name type="scientific">Orchesella cincta</name>
    <name type="common">Springtail</name>
    <name type="synonym">Podura cincta</name>
    <dbReference type="NCBI Taxonomy" id="48709"/>
    <lineage>
        <taxon>Eukaryota</taxon>
        <taxon>Metazoa</taxon>
        <taxon>Ecdysozoa</taxon>
        <taxon>Arthropoda</taxon>
        <taxon>Hexapoda</taxon>
        <taxon>Collembola</taxon>
        <taxon>Entomobryomorpha</taxon>
        <taxon>Entomobryoidea</taxon>
        <taxon>Orchesellidae</taxon>
        <taxon>Orchesellinae</taxon>
        <taxon>Orchesella</taxon>
    </lineage>
</organism>
<comment type="subcellular location">
    <subcellularLocation>
        <location evidence="1">Nucleus</location>
    </subcellularLocation>
</comment>
<dbReference type="PANTHER" id="PTHR22836:SF0">
    <property type="entry name" value="PRE-MRNA 3' END PROCESSING PROTEIN WDR33"/>
    <property type="match status" value="1"/>
</dbReference>
<feature type="repeat" description="WD" evidence="5">
    <location>
        <begin position="274"/>
        <end position="300"/>
    </location>
</feature>
<dbReference type="InterPro" id="IPR001680">
    <property type="entry name" value="WD40_rpt"/>
</dbReference>
<feature type="compositionally biased region" description="Pro residues" evidence="6">
    <location>
        <begin position="618"/>
        <end position="643"/>
    </location>
</feature>
<dbReference type="FunFam" id="2.130.10.10:FF:000963">
    <property type="entry name" value="AGAP001362-PA-like protein"/>
    <property type="match status" value="1"/>
</dbReference>